<reference evidence="1" key="1">
    <citation type="submission" date="2021-11" db="EMBL/GenBank/DDBJ databases">
        <title>BS-T2-15 a new species belonging to the Comamonadaceae family isolated from the soil of a French oak forest.</title>
        <authorList>
            <person name="Mieszkin S."/>
            <person name="Alain K."/>
        </authorList>
    </citation>
    <scope>NUCLEOTIDE SEQUENCE</scope>
    <source>
        <strain evidence="1">BS-T2-15</strain>
    </source>
</reference>
<dbReference type="SUPFAM" id="SSF55961">
    <property type="entry name" value="Bet v1-like"/>
    <property type="match status" value="1"/>
</dbReference>
<dbReference type="EMBL" id="JAJLJH010000003">
    <property type="protein sequence ID" value="MCK9687092.1"/>
    <property type="molecule type" value="Genomic_DNA"/>
</dbReference>
<accession>A0A9X2C093</accession>
<dbReference type="InterPro" id="IPR023393">
    <property type="entry name" value="START-like_dom_sf"/>
</dbReference>
<dbReference type="Gene3D" id="3.30.530.20">
    <property type="match status" value="1"/>
</dbReference>
<dbReference type="Pfam" id="PF10604">
    <property type="entry name" value="Polyketide_cyc2"/>
    <property type="match status" value="1"/>
</dbReference>
<protein>
    <submittedName>
        <fullName evidence="1">SRPBCC family protein</fullName>
    </submittedName>
</protein>
<proteinExistence type="predicted"/>
<comment type="caution">
    <text evidence="1">The sequence shown here is derived from an EMBL/GenBank/DDBJ whole genome shotgun (WGS) entry which is preliminary data.</text>
</comment>
<dbReference type="InterPro" id="IPR019587">
    <property type="entry name" value="Polyketide_cyclase/dehydratase"/>
</dbReference>
<dbReference type="Proteomes" id="UP001139353">
    <property type="component" value="Unassembled WGS sequence"/>
</dbReference>
<gene>
    <name evidence="1" type="ORF">LPC04_15375</name>
</gene>
<evidence type="ECO:0000313" key="2">
    <source>
        <dbReference type="Proteomes" id="UP001139353"/>
    </source>
</evidence>
<dbReference type="RefSeq" id="WP_275683125.1">
    <property type="nucleotide sequence ID" value="NZ_JAJLJH010000003.1"/>
</dbReference>
<keyword evidence="2" id="KW-1185">Reference proteome</keyword>
<organism evidence="1 2">
    <name type="scientific">Scleromatobacter humisilvae</name>
    <dbReference type="NCBI Taxonomy" id="2897159"/>
    <lineage>
        <taxon>Bacteria</taxon>
        <taxon>Pseudomonadati</taxon>
        <taxon>Pseudomonadota</taxon>
        <taxon>Betaproteobacteria</taxon>
        <taxon>Burkholderiales</taxon>
        <taxon>Sphaerotilaceae</taxon>
        <taxon>Scleromatobacter</taxon>
    </lineage>
</organism>
<evidence type="ECO:0000313" key="1">
    <source>
        <dbReference type="EMBL" id="MCK9687092.1"/>
    </source>
</evidence>
<sequence>MWTASTSIDTTASPQALWRLFEDVAGWTAWNSGIERITLHGPFASGSTFDMQPPGMDAFTSTLRDVRPDAGFVDETVIDGTRFLVSHELQALPSGGTRVTYTARVEGPEAATLGPLVTADFPEVLAALKARAERDAGSQS</sequence>
<name>A0A9X2C093_9BURK</name>
<dbReference type="AlphaFoldDB" id="A0A9X2C093"/>